<keyword evidence="6" id="KW-1185">Reference proteome</keyword>
<proteinExistence type="predicted"/>
<dbReference type="GO" id="GO:0008270">
    <property type="term" value="F:zinc ion binding"/>
    <property type="evidence" value="ECO:0007669"/>
    <property type="project" value="UniProtKB-KW"/>
</dbReference>
<accession>A0A979EIZ2</accession>
<dbReference type="PROSITE" id="PS50119">
    <property type="entry name" value="ZF_BBOX"/>
    <property type="match status" value="1"/>
</dbReference>
<evidence type="ECO:0000256" key="4">
    <source>
        <dbReference type="SAM" id="MobiDB-lite"/>
    </source>
</evidence>
<feature type="region of interest" description="Disordered" evidence="4">
    <location>
        <begin position="817"/>
        <end position="859"/>
    </location>
</feature>
<evidence type="ECO:0000256" key="2">
    <source>
        <dbReference type="ARBA" id="ARBA00022833"/>
    </source>
</evidence>
<evidence type="ECO:0000259" key="5">
    <source>
        <dbReference type="PROSITE" id="PS50119"/>
    </source>
</evidence>
<feature type="compositionally biased region" description="Basic and acidic residues" evidence="4">
    <location>
        <begin position="82"/>
        <end position="91"/>
    </location>
</feature>
<feature type="compositionally biased region" description="Low complexity" evidence="4">
    <location>
        <begin position="875"/>
        <end position="884"/>
    </location>
</feature>
<sequence length="1139" mass="127229">MNLRELRMETAQLSQDNKDMESRLQQLQEVMSHEKEEREKSGAFRWKSAQNHDGTRDKYKNLNKNSPSKMKIRVLKSLPGERVPEPPPPKDGRRRKSRLKGKVCGQCEARTAGLVCAECTEDYCVGCFAKFHQKGALRVHHIIPMQAELHTSISTIDVVNRFQMKIEGGEDEDSGDGGTNPECRAISTIFQPVSDNQMHGIRVLLVNDADEENEDSFLRGNFDEEESSRSFQKALNEWRAGNTHGNREHHEPNHNVQTARPASMEVMGTQAGGRTHIRIEFRDHGLSYMERLMLKKHRRTKDESLKLLSTPRSPQDPITDTCTRPVEQTHETHELTAEEMDLHHYCVSLFAISSSAEAEKVNNIFKSCLSIREIDETAGDPLVGASFGVKQRNYKKVNQGGDALAMPSQAEEEVLNPTKPLDFSLKIQTLDNERILSGSVESFSESPPSDQLLLSLTFHRLQKSVAISTLTDSDILNTEQYKEHTFQEPQSPKLLKPQISRYPSKSKSTLKCTTQVWDSCSSISLSSQSHSPLISTSIQSQTPAFPVLSNPKQSLTHSESYQTRSNTLNPPLPSQSEEVECQTKSLDFSQRCFKPANETMLSQFSQSPKSDKLSSFTSHEGQKSDISAILNSSVPALITSHQQEEHTIQRTLLPRHNDFHKPQTLKEPSSPQYKSAVDWDSSMSLSLQSHSPLLSSSAAFPASFMPKLSPVSPEDQCTIVYAKVPKPLLCRTVQEEEDKNRFTQILKSPRLVDFQKLQATSTQSFDSSFYAQSHGPSPSTSIQCLSPALSISSRIKLSPMPSELDHIRAKALKPLSIKSSSQTQSDNTPSQFQPPSELQKSPLFSDNEEPCLLPLGSSSSKSEILQSSYPIHLRSSNSDMSSDSVGMMPTDEDSSDEEMRRCALQDMEEEEERNTFSFPPSLFPIADFPFPSQSPTIEEQSAFFTKPSLAVSSLAQRYNSVSTNYQGLDGFFTLGLDSRSVPLSPAPSHAPPEMHTHSTNSEAFMLGNIIWRPESSLLNHAEAKLIGVVINNQPISINSRSFTTIRKMEPSWRLSQSGASAPVTQGVSHPMCASLPISRAALEILEVQSLEQAEITHIKQDEEDLLTIASLEEEFKQMSAEPNLFVTDGHEDNRKWIKK</sequence>
<evidence type="ECO:0000256" key="3">
    <source>
        <dbReference type="PROSITE-ProRule" id="PRU00024"/>
    </source>
</evidence>
<dbReference type="AlphaFoldDB" id="A0A979EIZ2"/>
<dbReference type="PANTHER" id="PTHR28634:SF1">
    <property type="entry name" value="ZINC FINGER B-BOX DOMAIN-CONTAINING PROTEIN 1"/>
    <property type="match status" value="1"/>
</dbReference>
<evidence type="ECO:0000256" key="1">
    <source>
        <dbReference type="ARBA" id="ARBA00022771"/>
    </source>
</evidence>
<feature type="domain" description="B box-type" evidence="5">
    <location>
        <begin position="99"/>
        <end position="145"/>
    </location>
</feature>
<evidence type="ECO:0000313" key="7">
    <source>
        <dbReference type="RefSeq" id="XP_047009182.2"/>
    </source>
</evidence>
<feature type="compositionally biased region" description="Polar residues" evidence="4">
    <location>
        <begin position="550"/>
        <end position="569"/>
    </location>
</feature>
<feature type="region of interest" description="Disordered" evidence="4">
    <location>
        <begin position="1"/>
        <end position="100"/>
    </location>
</feature>
<dbReference type="GeneID" id="124625951"/>
<reference evidence="6" key="1">
    <citation type="journal article" date="2016" name="Nat. Commun.">
        <title>The channel catfish genome sequence provides insights into the evolution of scale formation in teleosts.</title>
        <authorList>
            <person name="Liu Z."/>
            <person name="Liu S."/>
            <person name="Yao J."/>
            <person name="Bao L."/>
            <person name="Zhang J."/>
            <person name="Li Y."/>
            <person name="Jiang C."/>
            <person name="Sun L."/>
            <person name="Wang R."/>
            <person name="Zhang Y."/>
            <person name="Zhou T."/>
            <person name="Zeng Q."/>
            <person name="Fu Q."/>
            <person name="Gao S."/>
            <person name="Li N."/>
            <person name="Koren S."/>
            <person name="Jiang Y."/>
            <person name="Zimin A."/>
            <person name="Xu P."/>
            <person name="Phillippy A.M."/>
            <person name="Geng X."/>
            <person name="Song L."/>
            <person name="Sun F."/>
            <person name="Li C."/>
            <person name="Wang X."/>
            <person name="Chen A."/>
            <person name="Jin Y."/>
            <person name="Yuan Z."/>
            <person name="Yang Y."/>
            <person name="Tan S."/>
            <person name="Peatman E."/>
            <person name="Lu J."/>
            <person name="Qin Z."/>
            <person name="Dunham R."/>
            <person name="Li Z."/>
            <person name="Sonstegard T."/>
            <person name="Feng J."/>
            <person name="Danzmann R.G."/>
            <person name="Schroeder S."/>
            <person name="Scheffler B."/>
            <person name="Duke M.V."/>
            <person name="Ballard L."/>
            <person name="Kucuktas H."/>
            <person name="Kaltenboeck L."/>
            <person name="Liu H."/>
            <person name="Armbruster J."/>
            <person name="Xie Y."/>
            <person name="Kirby M.L."/>
            <person name="Tian Y."/>
            <person name="Flanagan M.E."/>
            <person name="Mu W."/>
            <person name="Waldbieser G.C."/>
        </authorList>
    </citation>
    <scope>NUCLEOTIDE SEQUENCE [LARGE SCALE GENOMIC DNA]</scope>
    <source>
        <strain evidence="6">SDA103</strain>
    </source>
</reference>
<dbReference type="CTD" id="79740"/>
<reference evidence="7" key="2">
    <citation type="submission" date="2025-08" db="UniProtKB">
        <authorList>
            <consortium name="RefSeq"/>
        </authorList>
    </citation>
    <scope>IDENTIFICATION</scope>
    <source>
        <tissue evidence="7">Blood</tissue>
    </source>
</reference>
<name>A0A979EIZ2_ICTPU</name>
<feature type="region of interest" description="Disordered" evidence="4">
    <location>
        <begin position="872"/>
        <end position="897"/>
    </location>
</feature>
<gene>
    <name evidence="7" type="primary">zbbx</name>
</gene>
<feature type="compositionally biased region" description="Basic and acidic residues" evidence="4">
    <location>
        <begin position="31"/>
        <end position="42"/>
    </location>
</feature>
<evidence type="ECO:0000313" key="6">
    <source>
        <dbReference type="Proteomes" id="UP000221080"/>
    </source>
</evidence>
<keyword evidence="1 3" id="KW-0479">Metal-binding</keyword>
<dbReference type="CDD" id="cd19818">
    <property type="entry name" value="Bbox1_ZBBX"/>
    <property type="match status" value="1"/>
</dbReference>
<dbReference type="PANTHER" id="PTHR28634">
    <property type="entry name" value="ZINC FINGER B-BOX DOMAIN-CONTAINING PROTEIN 1"/>
    <property type="match status" value="1"/>
</dbReference>
<dbReference type="Proteomes" id="UP000221080">
    <property type="component" value="Chromosome 4"/>
</dbReference>
<keyword evidence="1 3" id="KW-0863">Zinc-finger</keyword>
<protein>
    <submittedName>
        <fullName evidence="7">Uncharacterized protein zbbx isoform X3</fullName>
    </submittedName>
</protein>
<organism evidence="6 7">
    <name type="scientific">Ictalurus punctatus</name>
    <name type="common">Channel catfish</name>
    <name type="synonym">Silurus punctatus</name>
    <dbReference type="NCBI Taxonomy" id="7998"/>
    <lineage>
        <taxon>Eukaryota</taxon>
        <taxon>Metazoa</taxon>
        <taxon>Chordata</taxon>
        <taxon>Craniata</taxon>
        <taxon>Vertebrata</taxon>
        <taxon>Euteleostomi</taxon>
        <taxon>Actinopterygii</taxon>
        <taxon>Neopterygii</taxon>
        <taxon>Teleostei</taxon>
        <taxon>Ostariophysi</taxon>
        <taxon>Siluriformes</taxon>
        <taxon>Ictaluridae</taxon>
        <taxon>Ictalurus</taxon>
    </lineage>
</organism>
<feature type="region of interest" description="Disordered" evidence="4">
    <location>
        <begin position="544"/>
        <end position="580"/>
    </location>
</feature>
<feature type="compositionally biased region" description="Polar residues" evidence="4">
    <location>
        <begin position="817"/>
        <end position="844"/>
    </location>
</feature>
<keyword evidence="2" id="KW-0862">Zinc</keyword>
<dbReference type="InterPro" id="IPR000315">
    <property type="entry name" value="Znf_B-box"/>
</dbReference>
<dbReference type="RefSeq" id="XP_047009182.2">
    <property type="nucleotide sequence ID" value="XM_047153226.2"/>
</dbReference>
<dbReference type="InterPro" id="IPR037688">
    <property type="entry name" value="ZBBX"/>
</dbReference>